<dbReference type="RefSeq" id="WP_150087254.1">
    <property type="nucleotide sequence ID" value="NZ_VWSF01000003.1"/>
</dbReference>
<reference evidence="2 3" key="1">
    <citation type="submission" date="2019-09" db="EMBL/GenBank/DDBJ databases">
        <title>Genome sequence and assembly of Adhaeribacter sp.</title>
        <authorList>
            <person name="Chhetri G."/>
        </authorList>
    </citation>
    <scope>NUCLEOTIDE SEQUENCE [LARGE SCALE GENOMIC DNA]</scope>
    <source>
        <strain evidence="2 3">DK36</strain>
    </source>
</reference>
<keyword evidence="1" id="KW-0732">Signal</keyword>
<sequence>MKRIILLLIAGLGCGYVQAQTPEEWMNQKSTQTKYLLQQIALFQVYLGYVQKGYSITQGGLSAIGHLKNQERQSHADYFLALEKVNPKIRYSSRVAAILAIQINLMQTWQSAFRELQQNSQLNPVEKDYLTRTLKNLLQENAADSEALVGIISDHHWAMKDDERLQRINALYLTMLDKYAFVQNLMKEAKTLAMQHFQAQKSIQTSRALYGF</sequence>
<keyword evidence="3" id="KW-1185">Reference proteome</keyword>
<evidence type="ECO:0008006" key="4">
    <source>
        <dbReference type="Google" id="ProtNLM"/>
    </source>
</evidence>
<protein>
    <recommendedName>
        <fullName evidence="4">TerB family tellurite resistance protein</fullName>
    </recommendedName>
</protein>
<feature type="chain" id="PRO_5024452459" description="TerB family tellurite resistance protein" evidence="1">
    <location>
        <begin position="20"/>
        <end position="212"/>
    </location>
</feature>
<dbReference type="AlphaFoldDB" id="A0A5M6DKR4"/>
<accession>A0A5M6DKR4</accession>
<gene>
    <name evidence="2" type="ORF">F0145_05160</name>
</gene>
<dbReference type="Proteomes" id="UP000323426">
    <property type="component" value="Unassembled WGS sequence"/>
</dbReference>
<dbReference type="EMBL" id="VWSF01000003">
    <property type="protein sequence ID" value="KAA5548118.1"/>
    <property type="molecule type" value="Genomic_DNA"/>
</dbReference>
<name>A0A5M6DKR4_9BACT</name>
<organism evidence="2 3">
    <name type="scientific">Adhaeribacter rhizoryzae</name>
    <dbReference type="NCBI Taxonomy" id="2607907"/>
    <lineage>
        <taxon>Bacteria</taxon>
        <taxon>Pseudomonadati</taxon>
        <taxon>Bacteroidota</taxon>
        <taxon>Cytophagia</taxon>
        <taxon>Cytophagales</taxon>
        <taxon>Hymenobacteraceae</taxon>
        <taxon>Adhaeribacter</taxon>
    </lineage>
</organism>
<feature type="signal peptide" evidence="1">
    <location>
        <begin position="1"/>
        <end position="19"/>
    </location>
</feature>
<comment type="caution">
    <text evidence="2">The sequence shown here is derived from an EMBL/GenBank/DDBJ whole genome shotgun (WGS) entry which is preliminary data.</text>
</comment>
<evidence type="ECO:0000313" key="2">
    <source>
        <dbReference type="EMBL" id="KAA5548118.1"/>
    </source>
</evidence>
<evidence type="ECO:0000256" key="1">
    <source>
        <dbReference type="SAM" id="SignalP"/>
    </source>
</evidence>
<evidence type="ECO:0000313" key="3">
    <source>
        <dbReference type="Proteomes" id="UP000323426"/>
    </source>
</evidence>
<proteinExistence type="predicted"/>